<feature type="transmembrane region" description="Helical" evidence="7">
    <location>
        <begin position="96"/>
        <end position="116"/>
    </location>
</feature>
<comment type="similarity">
    <text evidence="6">Belongs to the DESIGUAL family.</text>
</comment>
<feature type="transmembrane region" description="Helical" evidence="7">
    <location>
        <begin position="50"/>
        <end position="76"/>
    </location>
</feature>
<keyword evidence="4 7" id="KW-1133">Transmembrane helix</keyword>
<evidence type="ECO:0000256" key="3">
    <source>
        <dbReference type="ARBA" id="ARBA00022729"/>
    </source>
</evidence>
<evidence type="ECO:0000313" key="8">
    <source>
        <dbReference type="EMBL" id="KAF4362996.1"/>
    </source>
</evidence>
<evidence type="ECO:0000256" key="2">
    <source>
        <dbReference type="ARBA" id="ARBA00022692"/>
    </source>
</evidence>
<evidence type="ECO:0000256" key="5">
    <source>
        <dbReference type="ARBA" id="ARBA00023136"/>
    </source>
</evidence>
<comment type="caution">
    <text evidence="8">The sequence shown here is derived from an EMBL/GenBank/DDBJ whole genome shotgun (WGS) entry which is preliminary data.</text>
</comment>
<protein>
    <submittedName>
        <fullName evidence="8">Uncharacterized protein</fullName>
    </submittedName>
</protein>
<keyword evidence="3" id="KW-0732">Signal</keyword>
<dbReference type="Pfam" id="PF06749">
    <property type="entry name" value="DUF1218"/>
    <property type="match status" value="1"/>
</dbReference>
<dbReference type="InterPro" id="IPR009606">
    <property type="entry name" value="DEAL/Modifying_wall_lignin1/2"/>
</dbReference>
<feature type="transmembrane region" description="Helical" evidence="7">
    <location>
        <begin position="143"/>
        <end position="165"/>
    </location>
</feature>
<organism evidence="8 9">
    <name type="scientific">Cannabis sativa</name>
    <name type="common">Hemp</name>
    <name type="synonym">Marijuana</name>
    <dbReference type="NCBI Taxonomy" id="3483"/>
    <lineage>
        <taxon>Eukaryota</taxon>
        <taxon>Viridiplantae</taxon>
        <taxon>Streptophyta</taxon>
        <taxon>Embryophyta</taxon>
        <taxon>Tracheophyta</taxon>
        <taxon>Spermatophyta</taxon>
        <taxon>Magnoliopsida</taxon>
        <taxon>eudicotyledons</taxon>
        <taxon>Gunneridae</taxon>
        <taxon>Pentapetalae</taxon>
        <taxon>rosids</taxon>
        <taxon>fabids</taxon>
        <taxon>Rosales</taxon>
        <taxon>Cannabaceae</taxon>
        <taxon>Cannabis</taxon>
    </lineage>
</organism>
<keyword evidence="2 7" id="KW-0812">Transmembrane</keyword>
<name>A0A7J6EXF2_CANSA</name>
<accession>A0A7J6EXF2</accession>
<dbReference type="Proteomes" id="UP000525078">
    <property type="component" value="Unassembled WGS sequence"/>
</dbReference>
<comment type="subcellular location">
    <subcellularLocation>
        <location evidence="1">Endomembrane system</location>
        <topology evidence="1">Multi-pass membrane protein</topology>
    </subcellularLocation>
</comment>
<keyword evidence="5 7" id="KW-0472">Membrane</keyword>
<evidence type="ECO:0000256" key="4">
    <source>
        <dbReference type="ARBA" id="ARBA00022989"/>
    </source>
</evidence>
<evidence type="ECO:0000256" key="1">
    <source>
        <dbReference type="ARBA" id="ARBA00004127"/>
    </source>
</evidence>
<dbReference type="PANTHER" id="PTHR31769">
    <property type="entry name" value="OS07G0462200 PROTEIN-RELATED"/>
    <property type="match status" value="1"/>
</dbReference>
<dbReference type="AlphaFoldDB" id="A0A7J6EXF2"/>
<sequence length="187" mass="20714">MALTMKQFSLIVGFSGVLSFIFGVVAEYRKPASGTPIPEIGVDMCKYPSDWATVALGYLSIAFLIVSTIFGIWSLFYPYKGKSIPKGKLLRSSTTFMVFFNTGLFTAGIGAALLLWPTLTEQFHLMHNVHHSNSDCPTAKTGLLGGGAFVSLDSTFFWIVTLMLAKNARRDYFEQELENDEHLHLTV</sequence>
<dbReference type="EMBL" id="JAATIP010000179">
    <property type="protein sequence ID" value="KAF4362996.1"/>
    <property type="molecule type" value="Genomic_DNA"/>
</dbReference>
<gene>
    <name evidence="8" type="ORF">F8388_020512</name>
</gene>
<dbReference type="GO" id="GO:0012505">
    <property type="term" value="C:endomembrane system"/>
    <property type="evidence" value="ECO:0007669"/>
    <property type="project" value="UniProtKB-SubCell"/>
</dbReference>
<reference evidence="8 9" key="1">
    <citation type="journal article" date="2020" name="bioRxiv">
        <title>Sequence and annotation of 42 cannabis genomes reveals extensive copy number variation in cannabinoid synthesis and pathogen resistance genes.</title>
        <authorList>
            <person name="Mckernan K.J."/>
            <person name="Helbert Y."/>
            <person name="Kane L.T."/>
            <person name="Ebling H."/>
            <person name="Zhang L."/>
            <person name="Liu B."/>
            <person name="Eaton Z."/>
            <person name="Mclaughlin S."/>
            <person name="Kingan S."/>
            <person name="Baybayan P."/>
            <person name="Concepcion G."/>
            <person name="Jordan M."/>
            <person name="Riva A."/>
            <person name="Barbazuk W."/>
            <person name="Harkins T."/>
        </authorList>
    </citation>
    <scope>NUCLEOTIDE SEQUENCE [LARGE SCALE GENOMIC DNA]</scope>
    <source>
        <strain evidence="9">cv. Jamaican Lion 4</strain>
        <tissue evidence="8">Leaf</tissue>
    </source>
</reference>
<dbReference type="InterPro" id="IPR052222">
    <property type="entry name" value="DESIGUAL"/>
</dbReference>
<evidence type="ECO:0000256" key="7">
    <source>
        <dbReference type="SAM" id="Phobius"/>
    </source>
</evidence>
<evidence type="ECO:0000313" key="9">
    <source>
        <dbReference type="Proteomes" id="UP000525078"/>
    </source>
</evidence>
<evidence type="ECO:0000256" key="6">
    <source>
        <dbReference type="ARBA" id="ARBA00029467"/>
    </source>
</evidence>
<proteinExistence type="inferred from homology"/>